<organism evidence="1 2">
    <name type="scientific">Lasiodiplodia mahajangana</name>
    <dbReference type="NCBI Taxonomy" id="1108764"/>
    <lineage>
        <taxon>Eukaryota</taxon>
        <taxon>Fungi</taxon>
        <taxon>Dikarya</taxon>
        <taxon>Ascomycota</taxon>
        <taxon>Pezizomycotina</taxon>
        <taxon>Dothideomycetes</taxon>
        <taxon>Dothideomycetes incertae sedis</taxon>
        <taxon>Botryosphaeriales</taxon>
        <taxon>Botryosphaeriaceae</taxon>
        <taxon>Lasiodiplodia</taxon>
    </lineage>
</organism>
<accession>A0ACC2IZ85</accession>
<dbReference type="EMBL" id="JAPUUL010004104">
    <property type="protein sequence ID" value="KAJ8120414.1"/>
    <property type="molecule type" value="Genomic_DNA"/>
</dbReference>
<proteinExistence type="predicted"/>
<gene>
    <name evidence="1" type="ORF">O1611_g10373</name>
</gene>
<evidence type="ECO:0000313" key="2">
    <source>
        <dbReference type="Proteomes" id="UP001153332"/>
    </source>
</evidence>
<sequence>MIREPRSDKLSNRSFGGPKREEDDLGGIPPDRIHEKKGLADYVVVMDIARTDRLANTLARKFDQAFPEISPYSVNQTMLPCIERSPIAVSIKTQTKHNDHSVARLRLWTSAWYRRMHQAASHRGKYGKEPKTEPMLVTALQIIIDGHEWKVYFVCDCGGYVKSLGPLSLGTTETLNGTYALFAALERVKEWIEKDFLKGIESWLWNGK</sequence>
<evidence type="ECO:0000313" key="1">
    <source>
        <dbReference type="EMBL" id="KAJ8120414.1"/>
    </source>
</evidence>
<name>A0ACC2IZ85_9PEZI</name>
<comment type="caution">
    <text evidence="1">The sequence shown here is derived from an EMBL/GenBank/DDBJ whole genome shotgun (WGS) entry which is preliminary data.</text>
</comment>
<dbReference type="Proteomes" id="UP001153332">
    <property type="component" value="Unassembled WGS sequence"/>
</dbReference>
<reference evidence="1" key="1">
    <citation type="submission" date="2022-12" db="EMBL/GenBank/DDBJ databases">
        <title>Genome Sequence of Lasiodiplodia mahajangana.</title>
        <authorList>
            <person name="Buettner E."/>
        </authorList>
    </citation>
    <scope>NUCLEOTIDE SEQUENCE</scope>
    <source>
        <strain evidence="1">VT137</strain>
    </source>
</reference>
<keyword evidence="2" id="KW-1185">Reference proteome</keyword>
<protein>
    <submittedName>
        <fullName evidence="1">Uncharacterized protein</fullName>
    </submittedName>
</protein>